<keyword evidence="2" id="KW-1133">Transmembrane helix</keyword>
<feature type="transmembrane region" description="Helical" evidence="2">
    <location>
        <begin position="177"/>
        <end position="197"/>
    </location>
</feature>
<evidence type="ECO:0000256" key="1">
    <source>
        <dbReference type="SAM" id="MobiDB-lite"/>
    </source>
</evidence>
<evidence type="ECO:0000313" key="3">
    <source>
        <dbReference type="EMBL" id="KUJ14109.1"/>
    </source>
</evidence>
<dbReference type="AlphaFoldDB" id="A0A194X278"/>
<dbReference type="InParanoid" id="A0A194X278"/>
<dbReference type="GeneID" id="28825206"/>
<dbReference type="EMBL" id="KQ947421">
    <property type="protein sequence ID" value="KUJ14109.1"/>
    <property type="molecule type" value="Genomic_DNA"/>
</dbReference>
<organism evidence="3 4">
    <name type="scientific">Mollisia scopiformis</name>
    <name type="common">Conifer needle endophyte fungus</name>
    <name type="synonym">Phialocephala scopiformis</name>
    <dbReference type="NCBI Taxonomy" id="149040"/>
    <lineage>
        <taxon>Eukaryota</taxon>
        <taxon>Fungi</taxon>
        <taxon>Dikarya</taxon>
        <taxon>Ascomycota</taxon>
        <taxon>Pezizomycotina</taxon>
        <taxon>Leotiomycetes</taxon>
        <taxon>Helotiales</taxon>
        <taxon>Mollisiaceae</taxon>
        <taxon>Mollisia</taxon>
    </lineage>
</organism>
<feature type="compositionally biased region" description="Low complexity" evidence="1">
    <location>
        <begin position="21"/>
        <end position="34"/>
    </location>
</feature>
<dbReference type="RefSeq" id="XP_018068464.1">
    <property type="nucleotide sequence ID" value="XM_018215480.1"/>
</dbReference>
<proteinExistence type="predicted"/>
<evidence type="ECO:0000256" key="2">
    <source>
        <dbReference type="SAM" id="Phobius"/>
    </source>
</evidence>
<gene>
    <name evidence="3" type="ORF">LY89DRAFT_687358</name>
</gene>
<dbReference type="KEGG" id="psco:LY89DRAFT_687358"/>
<keyword evidence="4" id="KW-1185">Reference proteome</keyword>
<dbReference type="Proteomes" id="UP000070700">
    <property type="component" value="Unassembled WGS sequence"/>
</dbReference>
<feature type="region of interest" description="Disordered" evidence="1">
    <location>
        <begin position="1"/>
        <end position="89"/>
    </location>
</feature>
<protein>
    <submittedName>
        <fullName evidence="3">Uncharacterized protein</fullName>
    </submittedName>
</protein>
<feature type="compositionally biased region" description="Polar residues" evidence="1">
    <location>
        <begin position="1"/>
        <end position="20"/>
    </location>
</feature>
<accession>A0A194X278</accession>
<evidence type="ECO:0000313" key="4">
    <source>
        <dbReference type="Proteomes" id="UP000070700"/>
    </source>
</evidence>
<sequence>MASPDKTSTAQGDLCTNTRDSSLGASSLNLNNLNHNRTVNSDRETEPPAYQERPPHYEMSHSDPNPNNPAGDKASTPRSVAVTAGAGDNVSTPHLVAATAVAGDNASTPHLVAATVAAGGNASTPHGNALSGHEAAATSAGTAPRSAGPYGHTYQPPVRGPPPSRLRHCWICSREPTAALILIGGVLTFVYKMYYLYVVGHGDGAEQAT</sequence>
<keyword evidence="2" id="KW-0812">Transmembrane</keyword>
<keyword evidence="2" id="KW-0472">Membrane</keyword>
<name>A0A194X278_MOLSC</name>
<feature type="region of interest" description="Disordered" evidence="1">
    <location>
        <begin position="124"/>
        <end position="160"/>
    </location>
</feature>
<reference evidence="3 4" key="1">
    <citation type="submission" date="2015-10" db="EMBL/GenBank/DDBJ databases">
        <title>Full genome of DAOMC 229536 Phialocephala scopiformis, a fungal endophyte of spruce producing the potent anti-insectan compound rugulosin.</title>
        <authorList>
            <consortium name="DOE Joint Genome Institute"/>
            <person name="Walker A.K."/>
            <person name="Frasz S.L."/>
            <person name="Seifert K.A."/>
            <person name="Miller J.D."/>
            <person name="Mondo S.J."/>
            <person name="Labutti K."/>
            <person name="Lipzen A."/>
            <person name="Dockter R."/>
            <person name="Kennedy M."/>
            <person name="Grigoriev I.V."/>
            <person name="Spatafora J.W."/>
        </authorList>
    </citation>
    <scope>NUCLEOTIDE SEQUENCE [LARGE SCALE GENOMIC DNA]</scope>
    <source>
        <strain evidence="3 4">CBS 120377</strain>
    </source>
</reference>